<keyword evidence="2" id="KW-1185">Reference proteome</keyword>
<dbReference type="EMBL" id="KJ510413">
    <property type="protein sequence ID" value="AHY26961.1"/>
    <property type="molecule type" value="Genomic_DNA"/>
</dbReference>
<proteinExistence type="predicted"/>
<protein>
    <submittedName>
        <fullName evidence="1">Uncharacterized protein</fullName>
    </submittedName>
</protein>
<name>A0A023W5X9_9CAUD</name>
<dbReference type="Proteomes" id="UP000024441">
    <property type="component" value="Segment"/>
</dbReference>
<accession>A0A023W5X9</accession>
<dbReference type="RefSeq" id="YP_009031172.1">
    <property type="nucleotide sequence ID" value="NC_024135.1"/>
</dbReference>
<sequence length="63" mass="6745">MVPPTSALPPFRVGGPPVTGQCICTHYATEHNAEGQCLARDLFGDLCDCPGFEPEPDEVGRDE</sequence>
<organism evidence="1 2">
    <name type="scientific">Mycobacterium phage Bernal13</name>
    <dbReference type="NCBI Taxonomy" id="1486424"/>
    <lineage>
        <taxon>Viruses</taxon>
        <taxon>Duplodnaviria</taxon>
        <taxon>Heunggongvirae</taxon>
        <taxon>Uroviricota</taxon>
        <taxon>Caudoviricetes</taxon>
        <taxon>Bernalvirus</taxon>
        <taxon>Bernalvirus bernal13</taxon>
    </lineage>
</organism>
<dbReference type="GeneID" id="19488353"/>
<gene>
    <name evidence="1" type="primary">46</name>
    <name evidence="1" type="ORF">PBI_BERNAL13_46</name>
</gene>
<dbReference type="KEGG" id="vg:19488353"/>
<reference evidence="1 2" key="1">
    <citation type="submission" date="2014-02" db="EMBL/GenBank/DDBJ databases">
        <authorList>
            <person name="Bateh S."/>
            <person name="Bernal D."/>
            <person name="Debose F."/>
            <person name="Kujala R."/>
            <person name="Lamas N."/>
            <person name="Menkis M."/>
            <person name="Romero R."/>
            <person name="Schrull J."/>
            <person name="Sharma S."/>
            <person name="Sidronio T."/>
            <person name="Solanki D."/>
            <person name="Swartout D."/>
            <person name="Venero M."/>
            <person name="Vijayan A."/>
            <person name="Wang J.-S."/>
            <person name="Yakovenko A."/>
            <person name="Sabo J.L."/>
            <person name="Braun E.L."/>
            <person name="Barbazuk W.B."/>
            <person name="Buck G.A."/>
            <person name="Campbell R."/>
            <person name="Carvalho M.R."/>
            <person name="Duckworth R.A."/>
            <person name="Dunn T."/>
            <person name="Halpern C."/>
            <person name="Johnson A."/>
            <person name="Kiflezghi M.G."/>
            <person name="Lee V."/>
            <person name="Loviza R.A."/>
            <person name="Serrano M.G."/>
            <person name="Shah Z.V."/>
            <person name="Sharma K."/>
            <person name="Voegtly L.J."/>
            <person name="Walstead R."/>
            <person name="Wang Y.P."/>
            <person name="Bradley K.W."/>
            <person name="Clarke D.Q."/>
            <person name="Barker L.P."/>
            <person name="Bailey C."/>
            <person name="Asai D.J."/>
            <person name="Bowman C.A."/>
            <person name="Russell D.A."/>
            <person name="Pope W.H."/>
            <person name="Jacobs-Sera D."/>
            <person name="Hendrix R.W."/>
            <person name="Hatfull G.F."/>
        </authorList>
    </citation>
    <scope>NUCLEOTIDE SEQUENCE [LARGE SCALE GENOMIC DNA]</scope>
</reference>
<evidence type="ECO:0000313" key="1">
    <source>
        <dbReference type="EMBL" id="AHY26961.1"/>
    </source>
</evidence>
<dbReference type="OrthoDB" id="40674at10239"/>
<evidence type="ECO:0000313" key="2">
    <source>
        <dbReference type="Proteomes" id="UP000024441"/>
    </source>
</evidence>